<dbReference type="SUPFAM" id="SSF101936">
    <property type="entry name" value="DNA-binding pseudobarrel domain"/>
    <property type="match status" value="1"/>
</dbReference>
<evidence type="ECO:0008006" key="9">
    <source>
        <dbReference type="Google" id="ProtNLM"/>
    </source>
</evidence>
<feature type="region of interest" description="Disordered" evidence="6">
    <location>
        <begin position="251"/>
        <end position="271"/>
    </location>
</feature>
<dbReference type="GO" id="GO:0003677">
    <property type="term" value="F:DNA binding"/>
    <property type="evidence" value="ECO:0007669"/>
    <property type="project" value="UniProtKB-KW"/>
</dbReference>
<evidence type="ECO:0000256" key="3">
    <source>
        <dbReference type="ARBA" id="ARBA00023125"/>
    </source>
</evidence>
<feature type="compositionally biased region" description="Polar residues" evidence="6">
    <location>
        <begin position="105"/>
        <end position="115"/>
    </location>
</feature>
<dbReference type="Proteomes" id="UP000264353">
    <property type="component" value="Chromosome A10"/>
</dbReference>
<dbReference type="InterPro" id="IPR015300">
    <property type="entry name" value="DNA-bd_pseudobarrel_sf"/>
</dbReference>
<proteinExistence type="predicted"/>
<keyword evidence="2" id="KW-0805">Transcription regulation</keyword>
<accession>A0A397XT97</accession>
<reference evidence="7 8" key="1">
    <citation type="submission" date="2018-06" db="EMBL/GenBank/DDBJ databases">
        <title>WGS assembly of Brassica rapa FPsc.</title>
        <authorList>
            <person name="Bowman J."/>
            <person name="Kohchi T."/>
            <person name="Yamato K."/>
            <person name="Jenkins J."/>
            <person name="Shu S."/>
            <person name="Ishizaki K."/>
            <person name="Yamaoka S."/>
            <person name="Nishihama R."/>
            <person name="Nakamura Y."/>
            <person name="Berger F."/>
            <person name="Adam C."/>
            <person name="Aki S."/>
            <person name="Althoff F."/>
            <person name="Araki T."/>
            <person name="Arteaga-Vazquez M."/>
            <person name="Balasubrmanian S."/>
            <person name="Bauer D."/>
            <person name="Boehm C."/>
            <person name="Briginshaw L."/>
            <person name="Caballero-Perez J."/>
            <person name="Catarino B."/>
            <person name="Chen F."/>
            <person name="Chiyoda S."/>
            <person name="Chovatia M."/>
            <person name="Davies K."/>
            <person name="Delmans M."/>
            <person name="Demura T."/>
            <person name="Dierschke T."/>
            <person name="Dolan L."/>
            <person name="Dorantes-Acosta A."/>
            <person name="Eklund D."/>
            <person name="Florent S."/>
            <person name="Flores-Sandoval E."/>
            <person name="Fujiyama A."/>
            <person name="Fukuzawa H."/>
            <person name="Galik B."/>
            <person name="Grimanelli D."/>
            <person name="Grimwood J."/>
            <person name="Grossniklaus U."/>
            <person name="Hamada T."/>
            <person name="Haseloff J."/>
            <person name="Hetherington A."/>
            <person name="Higo A."/>
            <person name="Hirakawa Y."/>
            <person name="Hundley H."/>
            <person name="Ikeda Y."/>
            <person name="Inoue K."/>
            <person name="Inoue S."/>
            <person name="Ishida S."/>
            <person name="Jia Q."/>
            <person name="Kakita M."/>
            <person name="Kanazawa T."/>
            <person name="Kawai Y."/>
            <person name="Kawashima T."/>
            <person name="Kennedy M."/>
            <person name="Kinose K."/>
            <person name="Kinoshita T."/>
            <person name="Kohara Y."/>
            <person name="Koide E."/>
            <person name="Komatsu K."/>
            <person name="Kopischke S."/>
            <person name="Kubo M."/>
            <person name="Kyozuka J."/>
            <person name="Lagercrantz U."/>
            <person name="Lin S."/>
            <person name="Lindquist E."/>
            <person name="Lipzen A."/>
            <person name="Lu C."/>
            <person name="Luna E."/>
            <person name="Martienssen R."/>
            <person name="Minamino N."/>
            <person name="Mizutani M."/>
            <person name="Mizutani M."/>
            <person name="Mochizuki N."/>
            <person name="Monte I."/>
            <person name="Mosher R."/>
            <person name="Nagasaki H."/>
            <person name="Nakagami H."/>
            <person name="Naramoto S."/>
            <person name="Nishitani K."/>
            <person name="Ohtani M."/>
            <person name="Okamoto T."/>
            <person name="Okumura M."/>
            <person name="Phillips J."/>
            <person name="Pollak B."/>
            <person name="Reinders A."/>
            <person name="Roevekamp M."/>
            <person name="Sano R."/>
            <person name="Sawa S."/>
            <person name="Schmid M."/>
            <person name="Shirakawa M."/>
            <person name="Solano R."/>
            <person name="Spunde A."/>
            <person name="Suetsugu N."/>
            <person name="Sugano S."/>
            <person name="Sugiyama A."/>
            <person name="Sun R."/>
            <person name="Suzuki Y."/>
            <person name="Takenaka M."/>
            <person name="Takezawa D."/>
            <person name="Tomogane H."/>
            <person name="Tsuzuki M."/>
            <person name="Ueda T."/>
            <person name="Umeda M."/>
            <person name="Ward J."/>
            <person name="Watanabe Y."/>
            <person name="Yazaki K."/>
            <person name="Yokoyama R."/>
            <person name="Yoshitake Y."/>
            <person name="Yotsui I."/>
            <person name="Zachgo S."/>
            <person name="Schmutz J."/>
        </authorList>
    </citation>
    <scope>NUCLEOTIDE SEQUENCE [LARGE SCALE GENOMIC DNA]</scope>
    <source>
        <strain evidence="8">cv. B-3</strain>
    </source>
</reference>
<comment type="subcellular location">
    <subcellularLocation>
        <location evidence="1">Nucleus</location>
    </subcellularLocation>
</comment>
<name>A0A397XT97_BRACM</name>
<evidence type="ECO:0000256" key="6">
    <source>
        <dbReference type="SAM" id="MobiDB-lite"/>
    </source>
</evidence>
<dbReference type="EMBL" id="CM010637">
    <property type="protein sequence ID" value="RID41203.1"/>
    <property type="molecule type" value="Genomic_DNA"/>
</dbReference>
<organism evidence="7 8">
    <name type="scientific">Brassica campestris</name>
    <name type="common">Field mustard</name>
    <dbReference type="NCBI Taxonomy" id="3711"/>
    <lineage>
        <taxon>Eukaryota</taxon>
        <taxon>Viridiplantae</taxon>
        <taxon>Streptophyta</taxon>
        <taxon>Embryophyta</taxon>
        <taxon>Tracheophyta</taxon>
        <taxon>Spermatophyta</taxon>
        <taxon>Magnoliopsida</taxon>
        <taxon>eudicotyledons</taxon>
        <taxon>Gunneridae</taxon>
        <taxon>Pentapetalae</taxon>
        <taxon>rosids</taxon>
        <taxon>malvids</taxon>
        <taxon>Brassicales</taxon>
        <taxon>Brassicaceae</taxon>
        <taxon>Brassiceae</taxon>
        <taxon>Brassica</taxon>
    </lineage>
</organism>
<evidence type="ECO:0000256" key="1">
    <source>
        <dbReference type="ARBA" id="ARBA00004123"/>
    </source>
</evidence>
<feature type="compositionally biased region" description="Acidic residues" evidence="6">
    <location>
        <begin position="83"/>
        <end position="104"/>
    </location>
</feature>
<evidence type="ECO:0000313" key="8">
    <source>
        <dbReference type="Proteomes" id="UP000264353"/>
    </source>
</evidence>
<evidence type="ECO:0000256" key="5">
    <source>
        <dbReference type="ARBA" id="ARBA00023242"/>
    </source>
</evidence>
<evidence type="ECO:0000256" key="2">
    <source>
        <dbReference type="ARBA" id="ARBA00023015"/>
    </source>
</evidence>
<gene>
    <name evidence="7" type="ORF">BRARA_J01180</name>
</gene>
<keyword evidence="5" id="KW-0539">Nucleus</keyword>
<evidence type="ECO:0000256" key="4">
    <source>
        <dbReference type="ARBA" id="ARBA00023163"/>
    </source>
</evidence>
<keyword evidence="4" id="KW-0804">Transcription</keyword>
<feature type="region of interest" description="Disordered" evidence="6">
    <location>
        <begin position="79"/>
        <end position="133"/>
    </location>
</feature>
<keyword evidence="3" id="KW-0238">DNA-binding</keyword>
<protein>
    <recommendedName>
        <fullName evidence="9">TF-B3 domain-containing protein</fullName>
    </recommendedName>
</protein>
<evidence type="ECO:0000313" key="7">
    <source>
        <dbReference type="EMBL" id="RID41203.1"/>
    </source>
</evidence>
<sequence length="271" mass="30571">MEKKGLQEVFSMVQGRIIEHGSHRTVRSDAVRRAFSYDDTISFEDGWSKFITDNDPMHGDFLLFSYDGYRTFLPKAPVNIQEISDEDETAGDDDDDDDYEEDNDQNMIISLSSGSSDEENVDTTVGEAHGSSRRECVDPTMSTYLSDVSLVTSSQRKRAEAIGDPGMYLGDPSKPFFIATSTCSGSVLQVIKDHDLKFGGTIKFIDGFGELEGKIGNWKYSIVVNKWKEIYERNDATPEYYLNLVFLRKPSPKEDDYLSGTGDKRQPPERQ</sequence>
<dbReference type="GO" id="GO:0005634">
    <property type="term" value="C:nucleus"/>
    <property type="evidence" value="ECO:0007669"/>
    <property type="project" value="UniProtKB-SubCell"/>
</dbReference>
<dbReference type="AlphaFoldDB" id="A0A397XT97"/>